<feature type="compositionally biased region" description="Basic and acidic residues" evidence="3">
    <location>
        <begin position="385"/>
        <end position="421"/>
    </location>
</feature>
<evidence type="ECO:0000259" key="5">
    <source>
        <dbReference type="PROSITE" id="PS50105"/>
    </source>
</evidence>
<evidence type="ECO:0000256" key="1">
    <source>
        <dbReference type="ARBA" id="ARBA00022999"/>
    </source>
</evidence>
<feature type="domain" description="SH2" evidence="4">
    <location>
        <begin position="459"/>
        <end position="568"/>
    </location>
</feature>
<dbReference type="InterPro" id="IPR000980">
    <property type="entry name" value="SH2"/>
</dbReference>
<evidence type="ECO:0000313" key="6">
    <source>
        <dbReference type="EMBL" id="KAK6184977.1"/>
    </source>
</evidence>
<reference evidence="6 7" key="1">
    <citation type="submission" date="2024-01" db="EMBL/GenBank/DDBJ databases">
        <title>The genome of the rayed Mediterranean limpet Patella caerulea (Linnaeus, 1758).</title>
        <authorList>
            <person name="Anh-Thu Weber A."/>
            <person name="Halstead-Nussloch G."/>
        </authorList>
    </citation>
    <scope>NUCLEOTIDE SEQUENCE [LARGE SCALE GENOMIC DNA]</scope>
    <source>
        <strain evidence="6">AATW-2023a</strain>
        <tissue evidence="6">Whole specimen</tissue>
    </source>
</reference>
<feature type="domain" description="SAM" evidence="5">
    <location>
        <begin position="14"/>
        <end position="59"/>
    </location>
</feature>
<dbReference type="Pfam" id="PF00017">
    <property type="entry name" value="SH2"/>
    <property type="match status" value="1"/>
</dbReference>
<dbReference type="PANTHER" id="PTHR14098:SF14">
    <property type="entry name" value="SH2 DOMAIN-CONTAINING PROTEIN"/>
    <property type="match status" value="1"/>
</dbReference>
<evidence type="ECO:0000259" key="4">
    <source>
        <dbReference type="PROSITE" id="PS50001"/>
    </source>
</evidence>
<dbReference type="Proteomes" id="UP001347796">
    <property type="component" value="Unassembled WGS sequence"/>
</dbReference>
<dbReference type="PROSITE" id="PS50105">
    <property type="entry name" value="SAM_DOMAIN"/>
    <property type="match status" value="1"/>
</dbReference>
<dbReference type="InterPro" id="IPR001660">
    <property type="entry name" value="SAM"/>
</dbReference>
<gene>
    <name evidence="6" type="ORF">SNE40_007313</name>
</gene>
<comment type="caution">
    <text evidence="6">The sequence shown here is derived from an EMBL/GenBank/DDBJ whole genome shotgun (WGS) entry which is preliminary data.</text>
</comment>
<evidence type="ECO:0000256" key="2">
    <source>
        <dbReference type="PROSITE-ProRule" id="PRU00191"/>
    </source>
</evidence>
<dbReference type="Pfam" id="PF07647">
    <property type="entry name" value="SAM_2"/>
    <property type="match status" value="1"/>
</dbReference>
<dbReference type="Gene3D" id="3.30.505.10">
    <property type="entry name" value="SH2 domain"/>
    <property type="match status" value="1"/>
</dbReference>
<feature type="compositionally biased region" description="Acidic residues" evidence="3">
    <location>
        <begin position="103"/>
        <end position="124"/>
    </location>
</feature>
<feature type="compositionally biased region" description="Pro residues" evidence="3">
    <location>
        <begin position="369"/>
        <end position="382"/>
    </location>
</feature>
<evidence type="ECO:0000256" key="3">
    <source>
        <dbReference type="SAM" id="MobiDB-lite"/>
    </source>
</evidence>
<feature type="compositionally biased region" description="Polar residues" evidence="3">
    <location>
        <begin position="434"/>
        <end position="446"/>
    </location>
</feature>
<feature type="compositionally biased region" description="Acidic residues" evidence="3">
    <location>
        <begin position="132"/>
        <end position="144"/>
    </location>
</feature>
<protein>
    <recommendedName>
        <fullName evidence="8">SH2 domain-containing protein</fullName>
    </recommendedName>
</protein>
<proteinExistence type="predicted"/>
<dbReference type="SMART" id="SM00252">
    <property type="entry name" value="SH2"/>
    <property type="match status" value="1"/>
</dbReference>
<keyword evidence="1 2" id="KW-0727">SH2 domain</keyword>
<dbReference type="InterPro" id="IPR013761">
    <property type="entry name" value="SAM/pointed_sf"/>
</dbReference>
<organism evidence="6 7">
    <name type="scientific">Patella caerulea</name>
    <name type="common">Rayed Mediterranean limpet</name>
    <dbReference type="NCBI Taxonomy" id="87958"/>
    <lineage>
        <taxon>Eukaryota</taxon>
        <taxon>Metazoa</taxon>
        <taxon>Spiralia</taxon>
        <taxon>Lophotrochozoa</taxon>
        <taxon>Mollusca</taxon>
        <taxon>Gastropoda</taxon>
        <taxon>Patellogastropoda</taxon>
        <taxon>Patelloidea</taxon>
        <taxon>Patellidae</taxon>
        <taxon>Patella</taxon>
    </lineage>
</organism>
<dbReference type="SUPFAM" id="SSF55550">
    <property type="entry name" value="SH2 domain"/>
    <property type="match status" value="1"/>
</dbReference>
<dbReference type="GO" id="GO:0007169">
    <property type="term" value="P:cell surface receptor protein tyrosine kinase signaling pathway"/>
    <property type="evidence" value="ECO:0007669"/>
    <property type="project" value="TreeGrafter"/>
</dbReference>
<feature type="compositionally biased region" description="Basic and acidic residues" evidence="3">
    <location>
        <begin position="151"/>
        <end position="165"/>
    </location>
</feature>
<dbReference type="InterPro" id="IPR051751">
    <property type="entry name" value="Immunoreceptor_sig_adapters"/>
</dbReference>
<dbReference type="SUPFAM" id="SSF47769">
    <property type="entry name" value="SAM/Pointed domain"/>
    <property type="match status" value="1"/>
</dbReference>
<evidence type="ECO:0000313" key="7">
    <source>
        <dbReference type="Proteomes" id="UP001347796"/>
    </source>
</evidence>
<dbReference type="PANTHER" id="PTHR14098">
    <property type="entry name" value="SH2 DOMAIN CONTAINING PROTEIN"/>
    <property type="match status" value="1"/>
</dbReference>
<accession>A0AAN8PTJ2</accession>
<feature type="region of interest" description="Disordered" evidence="3">
    <location>
        <begin position="80"/>
        <end position="447"/>
    </location>
</feature>
<evidence type="ECO:0008006" key="8">
    <source>
        <dbReference type="Google" id="ProtNLM"/>
    </source>
</evidence>
<dbReference type="EMBL" id="JAZGQO010000006">
    <property type="protein sequence ID" value="KAK6184977.1"/>
    <property type="molecule type" value="Genomic_DNA"/>
</dbReference>
<dbReference type="GO" id="GO:0005737">
    <property type="term" value="C:cytoplasm"/>
    <property type="evidence" value="ECO:0007669"/>
    <property type="project" value="UniProtKB-ARBA"/>
</dbReference>
<dbReference type="InterPro" id="IPR036860">
    <property type="entry name" value="SH2_dom_sf"/>
</dbReference>
<dbReference type="Gene3D" id="1.10.150.50">
    <property type="entry name" value="Transcription Factor, Ets-1"/>
    <property type="match status" value="1"/>
</dbReference>
<name>A0AAN8PTJ2_PATCE</name>
<sequence>MSKQLPAYEILVRWSVKEVIDWLKDANLSGEFKDQFTKQCIDGNRLASLTEFDVNNFIGNKKKKQEMISYITRIKKPTNTQSKPNWIATAPPPSATNNIQYNDDSDDDSIYSWGDDFDEVDEDNGEKGASDSSEDEENYIDVDQDMQPSINEDHYEVQEETHDIPENPPGSGAFSLASLKVAFSEFQANRGKSPSRADTRDEEPTAGPPRSPAGRRKPPKIPEPEERSSRPKAKAPLLPGQGPLPPSNTGKNKGARKTSVPSTPKHRSPSPIQAVYEDPDASTPQPTKRRPPPPVPKEEEVEPPQDIYINDEQISQKHKLPEQDGGYIKFQPPVVLEQLYIEPEEPEQVPDRRAPPIPPPSQARRTTLPPVPVIPDQLPPTPNRKTSDSQRKTSDSQRRASDVGQRKNSTEVQRKTSDTIRKTSRGSLPPVPGQRQTENQGAASNGQDDELEALYSYNWYHSEIDRKLAEERLKEEKVNGMYLVRKSLRGGLVHPYTLMVYHGGKAYNFPIRREEDDHQFGLGKGSGVRRNGLIFPSVDKLISYFQTHPLILNPNASSGSKTMLTKPLTKL</sequence>
<keyword evidence="7" id="KW-1185">Reference proteome</keyword>
<dbReference type="PROSITE" id="PS50001">
    <property type="entry name" value="SH2"/>
    <property type="match status" value="1"/>
</dbReference>
<dbReference type="GO" id="GO:0035556">
    <property type="term" value="P:intracellular signal transduction"/>
    <property type="evidence" value="ECO:0007669"/>
    <property type="project" value="TreeGrafter"/>
</dbReference>
<feature type="compositionally biased region" description="Basic and acidic residues" evidence="3">
    <location>
        <begin position="220"/>
        <end position="229"/>
    </location>
</feature>
<dbReference type="AlphaFoldDB" id="A0AAN8PTJ2"/>